<dbReference type="Proteomes" id="UP000298170">
    <property type="component" value="Unassembled WGS sequence"/>
</dbReference>
<name>A0A4R9ABT2_9MICO</name>
<proteinExistence type="predicted"/>
<dbReference type="AlphaFoldDB" id="A0A4R9ABT2"/>
<feature type="transmembrane region" description="Helical" evidence="2">
    <location>
        <begin position="126"/>
        <end position="155"/>
    </location>
</feature>
<accession>A0A4R9ABT2</accession>
<evidence type="ECO:0000313" key="3">
    <source>
        <dbReference type="EMBL" id="TFD57124.1"/>
    </source>
</evidence>
<gene>
    <name evidence="3" type="ORF">E3T39_13885</name>
</gene>
<evidence type="ECO:0000313" key="4">
    <source>
        <dbReference type="Proteomes" id="UP000298170"/>
    </source>
</evidence>
<dbReference type="EMBL" id="SOHJ01000014">
    <property type="protein sequence ID" value="TFD57124.1"/>
    <property type="molecule type" value="Genomic_DNA"/>
</dbReference>
<evidence type="ECO:0008006" key="5">
    <source>
        <dbReference type="Google" id="ProtNLM"/>
    </source>
</evidence>
<reference evidence="3 4" key="1">
    <citation type="submission" date="2019-03" db="EMBL/GenBank/DDBJ databases">
        <title>Genomics of glacier-inhabiting Cryobacterium strains.</title>
        <authorList>
            <person name="Liu Q."/>
            <person name="Xin Y.-H."/>
        </authorList>
    </citation>
    <scope>NUCLEOTIDE SEQUENCE [LARGE SCALE GENOMIC DNA]</scope>
    <source>
        <strain evidence="3 4">Sr39</strain>
    </source>
</reference>
<organism evidence="3 4">
    <name type="scientific">Cryobacterium suzukii</name>
    <dbReference type="NCBI Taxonomy" id="1259198"/>
    <lineage>
        <taxon>Bacteria</taxon>
        <taxon>Bacillati</taxon>
        <taxon>Actinomycetota</taxon>
        <taxon>Actinomycetes</taxon>
        <taxon>Micrococcales</taxon>
        <taxon>Microbacteriaceae</taxon>
        <taxon>Cryobacterium</taxon>
    </lineage>
</organism>
<protein>
    <recommendedName>
        <fullName evidence="5">Glycerophosphoryl diester phosphodiesterase membrane domain-containing protein</fullName>
    </recommendedName>
</protein>
<dbReference type="RefSeq" id="WP_166784140.1">
    <property type="nucleotide sequence ID" value="NZ_SOHJ01000014.1"/>
</dbReference>
<feature type="transmembrane region" description="Helical" evidence="2">
    <location>
        <begin position="211"/>
        <end position="235"/>
    </location>
</feature>
<feature type="transmembrane region" description="Helical" evidence="2">
    <location>
        <begin position="266"/>
        <end position="295"/>
    </location>
</feature>
<comment type="caution">
    <text evidence="3">The sequence shown here is derived from an EMBL/GenBank/DDBJ whole genome shotgun (WGS) entry which is preliminary data.</text>
</comment>
<feature type="region of interest" description="Disordered" evidence="1">
    <location>
        <begin position="1"/>
        <end position="49"/>
    </location>
</feature>
<feature type="transmembrane region" description="Helical" evidence="2">
    <location>
        <begin position="84"/>
        <end position="106"/>
    </location>
</feature>
<keyword evidence="2" id="KW-0472">Membrane</keyword>
<sequence length="387" mass="40163">MTDPWQAPDAPVPPRYGDFAAPSSPYPGASHPNGPFAGGNPGQGWAPPPKPGLIPLRPIGFGTLLGASFQVLRRNPKATFGSGLIVQAVIMFVTVMIVGLVTFWALDRIDSAPLDQKDAVTAGSVLAGLLSAIIPIALSLIASALLQAVIVVEVARATLGEKLRLGALWRRAATRLWPLTLWTLMLSGALLVGVAVLAGIVVLLISVGGAAGLVAGVLIGVFGGLLFAATSAFLYTKTSVVPSLIVLEKLGLRASVIRSWSLTRGYFWRTLGVLLLVTVIVQVISQIISIPVSLLMGIGTALVDPAGAFMEQSSIIITVVSLIIAIPVAAVAAVVQSAAVALVYLDLRMRKEGLDLELARYVESVAQGGEVPDPYLAPIAFGGYSAA</sequence>
<evidence type="ECO:0000256" key="2">
    <source>
        <dbReference type="SAM" id="Phobius"/>
    </source>
</evidence>
<feature type="transmembrane region" description="Helical" evidence="2">
    <location>
        <begin position="315"/>
        <end position="345"/>
    </location>
</feature>
<evidence type="ECO:0000256" key="1">
    <source>
        <dbReference type="SAM" id="MobiDB-lite"/>
    </source>
</evidence>
<keyword evidence="4" id="KW-1185">Reference proteome</keyword>
<keyword evidence="2" id="KW-1133">Transmembrane helix</keyword>
<keyword evidence="2" id="KW-0812">Transmembrane</keyword>
<feature type="transmembrane region" description="Helical" evidence="2">
    <location>
        <begin position="176"/>
        <end position="205"/>
    </location>
</feature>